<keyword evidence="12" id="KW-1185">Reference proteome</keyword>
<feature type="compositionally biased region" description="Low complexity" evidence="9">
    <location>
        <begin position="718"/>
        <end position="730"/>
    </location>
</feature>
<accession>A0A9W8DKS5</accession>
<evidence type="ECO:0000256" key="4">
    <source>
        <dbReference type="ARBA" id="ARBA00022737"/>
    </source>
</evidence>
<dbReference type="InterPro" id="IPR036322">
    <property type="entry name" value="WD40_repeat_dom_sf"/>
</dbReference>
<evidence type="ECO:0000256" key="2">
    <source>
        <dbReference type="ARBA" id="ARBA00009435"/>
    </source>
</evidence>
<dbReference type="InterPro" id="IPR007582">
    <property type="entry name" value="TFIID_NTD2"/>
</dbReference>
<dbReference type="Proteomes" id="UP001150569">
    <property type="component" value="Unassembled WGS sequence"/>
</dbReference>
<organism evidence="11 12">
    <name type="scientific">Tieghemiomyces parasiticus</name>
    <dbReference type="NCBI Taxonomy" id="78921"/>
    <lineage>
        <taxon>Eukaryota</taxon>
        <taxon>Fungi</taxon>
        <taxon>Fungi incertae sedis</taxon>
        <taxon>Zoopagomycota</taxon>
        <taxon>Kickxellomycotina</taxon>
        <taxon>Dimargaritomycetes</taxon>
        <taxon>Dimargaritales</taxon>
        <taxon>Dimargaritaceae</taxon>
        <taxon>Tieghemiomyces</taxon>
    </lineage>
</organism>
<dbReference type="SUPFAM" id="SSF160897">
    <property type="entry name" value="Taf5 N-terminal domain-like"/>
    <property type="match status" value="1"/>
</dbReference>
<dbReference type="PRINTS" id="PR00320">
    <property type="entry name" value="GPROTEINBRPT"/>
</dbReference>
<evidence type="ECO:0000256" key="1">
    <source>
        <dbReference type="ARBA" id="ARBA00004123"/>
    </source>
</evidence>
<keyword evidence="5" id="KW-0805">Transcription regulation</keyword>
<evidence type="ECO:0000256" key="8">
    <source>
        <dbReference type="PROSITE-ProRule" id="PRU00221"/>
    </source>
</evidence>
<keyword evidence="3 8" id="KW-0853">WD repeat</keyword>
<dbReference type="GO" id="GO:0005669">
    <property type="term" value="C:transcription factor TFIID complex"/>
    <property type="evidence" value="ECO:0007669"/>
    <property type="project" value="TreeGrafter"/>
</dbReference>
<dbReference type="GO" id="GO:0006367">
    <property type="term" value="P:transcription initiation at RNA polymerase II promoter"/>
    <property type="evidence" value="ECO:0007669"/>
    <property type="project" value="TreeGrafter"/>
</dbReference>
<dbReference type="PROSITE" id="PS00678">
    <property type="entry name" value="WD_REPEATS_1"/>
    <property type="match status" value="3"/>
</dbReference>
<dbReference type="InterPro" id="IPR001680">
    <property type="entry name" value="WD40_rpt"/>
</dbReference>
<comment type="similarity">
    <text evidence="2">Belongs to the WD repeat TAF5 family.</text>
</comment>
<evidence type="ECO:0000313" key="12">
    <source>
        <dbReference type="Proteomes" id="UP001150569"/>
    </source>
</evidence>
<feature type="region of interest" description="Disordered" evidence="9">
    <location>
        <begin position="1"/>
        <end position="46"/>
    </location>
</feature>
<reference evidence="11" key="1">
    <citation type="submission" date="2022-07" db="EMBL/GenBank/DDBJ databases">
        <title>Phylogenomic reconstructions and comparative analyses of Kickxellomycotina fungi.</title>
        <authorList>
            <person name="Reynolds N.K."/>
            <person name="Stajich J.E."/>
            <person name="Barry K."/>
            <person name="Grigoriev I.V."/>
            <person name="Crous P."/>
            <person name="Smith M.E."/>
        </authorList>
    </citation>
    <scope>NUCLEOTIDE SEQUENCE</scope>
    <source>
        <strain evidence="11">RSA 861</strain>
    </source>
</reference>
<dbReference type="EMBL" id="JANBPT010000835">
    <property type="protein sequence ID" value="KAJ1912416.1"/>
    <property type="molecule type" value="Genomic_DNA"/>
</dbReference>
<dbReference type="PROSITE" id="PS50294">
    <property type="entry name" value="WD_REPEATS_REGION"/>
    <property type="match status" value="5"/>
</dbReference>
<dbReference type="InterPro" id="IPR006594">
    <property type="entry name" value="LisH"/>
</dbReference>
<keyword evidence="6" id="KW-0804">Transcription</keyword>
<keyword evidence="7" id="KW-0539">Nucleus</keyword>
<evidence type="ECO:0000256" key="5">
    <source>
        <dbReference type="ARBA" id="ARBA00023015"/>
    </source>
</evidence>
<dbReference type="CDD" id="cd00200">
    <property type="entry name" value="WD40"/>
    <property type="match status" value="1"/>
</dbReference>
<sequence>MQKRTLSTANASDVAADRPAEGDSAAATGPTASTTNPAATPTSVTPGTEVNQIVLHYLQSKGYARTASSLQSEAHVQSLADLAQTFQPTSDVSLPNYVLFYNEAEQGNPDAYRSSYSTLRYWIDRSLELYQPELRTVAYPVFVHAYLELVNKELGDTARAFWDAFHGDFDWRHPEDLRRLARVTEPAHVRDNPLAQTLLTTKYNVIMSKVAFELLMSFLQENQFMLLLRIINQHVNIKLSETPTADSGDVGVVGASHTQLEQFAQERLTLGQLPPSADLRHEVEQTLKEATLHSGAHGGDPGMGATAAAVIDGVPAETLLQDYQRLKKEASGPDAVNPTDIPYPPFKAFDVKDQLHRLADARKRVAQSREALPSVCAFTLHNTHDTLNCTAVTEDLSLLAGGFSESYIKLWSLTGEPLRGLRSNFNPALVNDMDDLNRFRERAPTHEPTDASSSPVPLARPYKKLVGHSGPVFSMDVSHDGRFLLSGSEDKTVRLWSLDTFTNLVCYRGHNYPVWDVAFGPYGVYFATASHDKTARLWSCEHIAPLRIFAGHLADVDVVRFHPNSKYIVTGSTDRTCRLWDVQRGSCVRVFTPGSSGGTGGPITAMAVAPNGRIMASACEDRSITLWDLGSGKRLQHFTGHDKAVYSLAFSQESTLLMSGSADCTVRLWDVNGSAATPATGEVDTARPIPNGVDRHGSMPLAEDTTTTINGGGGGVTTSGSGNTTGAAGKNGKRKAPAAAPAVVDPNLLATFATKRTPVYQVYYTKRNLGVAVGAFMPPN</sequence>
<dbReference type="PANTHER" id="PTHR19879">
    <property type="entry name" value="TRANSCRIPTION INITIATION FACTOR TFIID"/>
    <property type="match status" value="1"/>
</dbReference>
<dbReference type="Gene3D" id="1.20.960.30">
    <property type="match status" value="1"/>
</dbReference>
<dbReference type="CDD" id="cd08044">
    <property type="entry name" value="TAF5_NTD2"/>
    <property type="match status" value="1"/>
</dbReference>
<dbReference type="PANTHER" id="PTHR19879:SF1">
    <property type="entry name" value="CANNONBALL-RELATED"/>
    <property type="match status" value="1"/>
</dbReference>
<feature type="compositionally biased region" description="Low complexity" evidence="9">
    <location>
        <begin position="24"/>
        <end position="46"/>
    </location>
</feature>
<feature type="compositionally biased region" description="Polar residues" evidence="9">
    <location>
        <begin position="1"/>
        <end position="11"/>
    </location>
</feature>
<proteinExistence type="inferred from homology"/>
<dbReference type="SUPFAM" id="SSF50978">
    <property type="entry name" value="WD40 repeat-like"/>
    <property type="match status" value="1"/>
</dbReference>
<dbReference type="Pfam" id="PF00400">
    <property type="entry name" value="WD40"/>
    <property type="match status" value="5"/>
</dbReference>
<evidence type="ECO:0000256" key="3">
    <source>
        <dbReference type="ARBA" id="ARBA00022574"/>
    </source>
</evidence>
<feature type="repeat" description="WD" evidence="8">
    <location>
        <begin position="507"/>
        <end position="539"/>
    </location>
</feature>
<dbReference type="InterPro" id="IPR015943">
    <property type="entry name" value="WD40/YVTN_repeat-like_dom_sf"/>
</dbReference>
<dbReference type="InterPro" id="IPR020472">
    <property type="entry name" value="WD40_PAC1"/>
</dbReference>
<evidence type="ECO:0000313" key="11">
    <source>
        <dbReference type="EMBL" id="KAJ1912416.1"/>
    </source>
</evidence>
<dbReference type="AlphaFoldDB" id="A0A9W8DKS5"/>
<dbReference type="Pfam" id="PF08513">
    <property type="entry name" value="LisH"/>
    <property type="match status" value="1"/>
</dbReference>
<feature type="domain" description="TFIID subunit TAF5 NTD2" evidence="10">
    <location>
        <begin position="107"/>
        <end position="235"/>
    </location>
</feature>
<feature type="repeat" description="WD" evidence="8">
    <location>
        <begin position="549"/>
        <end position="590"/>
    </location>
</feature>
<evidence type="ECO:0000259" key="10">
    <source>
        <dbReference type="Pfam" id="PF04494"/>
    </source>
</evidence>
<dbReference type="Gene3D" id="1.25.40.500">
    <property type="entry name" value="TFIID subunit TAF5, NTD2 domain"/>
    <property type="match status" value="1"/>
</dbReference>
<dbReference type="Gene3D" id="2.130.10.10">
    <property type="entry name" value="YVTN repeat-like/Quinoprotein amine dehydrogenase"/>
    <property type="match status" value="2"/>
</dbReference>
<keyword evidence="4" id="KW-0677">Repeat</keyword>
<dbReference type="SMART" id="SM00667">
    <property type="entry name" value="LisH"/>
    <property type="match status" value="1"/>
</dbReference>
<comment type="caution">
    <text evidence="11">The sequence shown here is derived from an EMBL/GenBank/DDBJ whole genome shotgun (WGS) entry which is preliminary data.</text>
</comment>
<feature type="repeat" description="WD" evidence="8">
    <location>
        <begin position="465"/>
        <end position="500"/>
    </location>
</feature>
<gene>
    <name evidence="11" type="primary">TAF5_2</name>
    <name evidence="11" type="ORF">IWQ60_009674</name>
</gene>
<dbReference type="GO" id="GO:0016251">
    <property type="term" value="F:RNA polymerase II general transcription initiation factor activity"/>
    <property type="evidence" value="ECO:0007669"/>
    <property type="project" value="TreeGrafter"/>
</dbReference>
<dbReference type="SMART" id="SM00320">
    <property type="entry name" value="WD40"/>
    <property type="match status" value="6"/>
</dbReference>
<feature type="repeat" description="WD" evidence="8">
    <location>
        <begin position="596"/>
        <end position="637"/>
    </location>
</feature>
<comment type="subcellular location">
    <subcellularLocation>
        <location evidence="1">Nucleus</location>
    </subcellularLocation>
</comment>
<name>A0A9W8DKS5_9FUNG</name>
<feature type="repeat" description="WD" evidence="8">
    <location>
        <begin position="638"/>
        <end position="679"/>
    </location>
</feature>
<protein>
    <submittedName>
        <fullName evidence="11">Transcription initiation factor TFIID subunit 5</fullName>
    </submittedName>
</protein>
<dbReference type="PROSITE" id="PS50896">
    <property type="entry name" value="LISH"/>
    <property type="match status" value="1"/>
</dbReference>
<evidence type="ECO:0000256" key="6">
    <source>
        <dbReference type="ARBA" id="ARBA00023163"/>
    </source>
</evidence>
<evidence type="ECO:0000256" key="7">
    <source>
        <dbReference type="ARBA" id="ARBA00023242"/>
    </source>
</evidence>
<dbReference type="OrthoDB" id="10266330at2759"/>
<dbReference type="InterPro" id="IPR037264">
    <property type="entry name" value="TFIID_NTD2_sf"/>
</dbReference>
<dbReference type="Pfam" id="PF04494">
    <property type="entry name" value="TFIID_NTD2"/>
    <property type="match status" value="1"/>
</dbReference>
<dbReference type="InterPro" id="IPR019775">
    <property type="entry name" value="WD40_repeat_CS"/>
</dbReference>
<evidence type="ECO:0000256" key="9">
    <source>
        <dbReference type="SAM" id="MobiDB-lite"/>
    </source>
</evidence>
<feature type="region of interest" description="Disordered" evidence="9">
    <location>
        <begin position="679"/>
        <end position="739"/>
    </location>
</feature>
<dbReference type="PROSITE" id="PS50082">
    <property type="entry name" value="WD_REPEATS_2"/>
    <property type="match status" value="5"/>
</dbReference>